<dbReference type="SMART" id="SM00248">
    <property type="entry name" value="ANK"/>
    <property type="match status" value="6"/>
</dbReference>
<keyword evidence="2" id="KW-0677">Repeat</keyword>
<dbReference type="PROSITE" id="PS50088">
    <property type="entry name" value="ANK_REPEAT"/>
    <property type="match status" value="6"/>
</dbReference>
<dbReference type="SUPFAM" id="SSF158235">
    <property type="entry name" value="SOCS box-like"/>
    <property type="match status" value="1"/>
</dbReference>
<feature type="repeat" description="ANK" evidence="4">
    <location>
        <begin position="361"/>
        <end position="393"/>
    </location>
</feature>
<dbReference type="Gene3D" id="1.25.40.20">
    <property type="entry name" value="Ankyrin repeat-containing domain"/>
    <property type="match status" value="1"/>
</dbReference>
<keyword evidence="3 4" id="KW-0040">ANK repeat</keyword>
<evidence type="ECO:0000256" key="2">
    <source>
        <dbReference type="ARBA" id="ARBA00022737"/>
    </source>
</evidence>
<dbReference type="GO" id="GO:0016567">
    <property type="term" value="P:protein ubiquitination"/>
    <property type="evidence" value="ECO:0007669"/>
    <property type="project" value="UniProtKB-UniPathway"/>
</dbReference>
<evidence type="ECO:0000256" key="4">
    <source>
        <dbReference type="PROSITE-ProRule" id="PRU00023"/>
    </source>
</evidence>
<dbReference type="InterPro" id="IPR036770">
    <property type="entry name" value="Ankyrin_rpt-contain_sf"/>
</dbReference>
<sequence length="609" mass="68568">MSTCGQVPCQIEYQNNLTEQKLFKRSQAFTERRSIVFMNASHSFSDASIPNMSKRSLMFSSSSLLSSEEERQQMRMAAPVLSGYLLRKEARERGTSSRQTAARSLSVCKDLVVQNALYTGNLEEVKKIFSKGFPNDMIIQSQGGAMRWVTNGKVRASTDLKAQTGRATLGSFISHMGPKIKFRKQKKYRSDVIATAQASGFILQFWNALLVGDELTVISIIDDPEHAYLIDATYDTSNIEEWKSFRFNYRGLRLWSLTYEQELTTPLHITAGRGFTECLRHLLLRGARVDLAPGGTTALHEACEECQQECAKLLLQYGANANATNEDGHMPLHVCTERESLECAKHLISFGAVVNSQSLDENDTPLHVAARHGLQEHVELYLQHGTKLNLQNDEGHTALNAACSQTQDSGSLDRYTRVCQLLVAAGADIHISDADKQTPLHMACKNANPDVVDMLLKHGALVNEMDYGGDAPLHNILKVISYKTDNEPERIVQALLNYGSIRVWPGALPKVLKYCSMSPRTIEVLVNAYDHLKITEAWTEAVPPELFQKHQEFYESLFALRQTPRLLQHLARHKLRFFLEGRLHKVVPKLGLPTFLKNYLMLTFRDFVH</sequence>
<dbReference type="GO" id="GO:0035556">
    <property type="term" value="P:intracellular signal transduction"/>
    <property type="evidence" value="ECO:0007669"/>
    <property type="project" value="InterPro"/>
</dbReference>
<feature type="repeat" description="ANK" evidence="4">
    <location>
        <begin position="262"/>
        <end position="294"/>
    </location>
</feature>
<dbReference type="EMBL" id="SOYY01000022">
    <property type="protein sequence ID" value="KAA0704480.1"/>
    <property type="molecule type" value="Genomic_DNA"/>
</dbReference>
<accession>A0A5A9N469</accession>
<dbReference type="Pfam" id="PF00023">
    <property type="entry name" value="Ank"/>
    <property type="match status" value="1"/>
</dbReference>
<dbReference type="Pfam" id="PF12796">
    <property type="entry name" value="Ank_2"/>
    <property type="match status" value="2"/>
</dbReference>
<reference evidence="6 7" key="1">
    <citation type="journal article" date="2019" name="Mol. Ecol. Resour.">
        <title>Chromosome-level genome assembly of Triplophysa tibetana, a fish adapted to the harsh high-altitude environment of the Tibetan Plateau.</title>
        <authorList>
            <person name="Yang X."/>
            <person name="Liu H."/>
            <person name="Ma Z."/>
            <person name="Zou Y."/>
            <person name="Zou M."/>
            <person name="Mao Y."/>
            <person name="Li X."/>
            <person name="Wang H."/>
            <person name="Chen T."/>
            <person name="Wang W."/>
            <person name="Yang R."/>
        </authorList>
    </citation>
    <scope>NUCLEOTIDE SEQUENCE [LARGE SCALE GENOMIC DNA]</scope>
    <source>
        <strain evidence="6">TTIB1903HZAU</strain>
        <tissue evidence="6">Muscle</tissue>
    </source>
</reference>
<keyword evidence="7" id="KW-1185">Reference proteome</keyword>
<feature type="repeat" description="ANK" evidence="4">
    <location>
        <begin position="294"/>
        <end position="326"/>
    </location>
</feature>
<dbReference type="UniPathway" id="UPA00143"/>
<dbReference type="PROSITE" id="PS50225">
    <property type="entry name" value="SOCS"/>
    <property type="match status" value="1"/>
</dbReference>
<dbReference type="Pfam" id="PF07525">
    <property type="entry name" value="SOCS_box"/>
    <property type="match status" value="1"/>
</dbReference>
<feature type="repeat" description="ANK" evidence="4">
    <location>
        <begin position="394"/>
        <end position="434"/>
    </location>
</feature>
<dbReference type="InterPro" id="IPR002110">
    <property type="entry name" value="Ankyrin_rpt"/>
</dbReference>
<organism evidence="6 7">
    <name type="scientific">Triplophysa tibetana</name>
    <dbReference type="NCBI Taxonomy" id="1572043"/>
    <lineage>
        <taxon>Eukaryota</taxon>
        <taxon>Metazoa</taxon>
        <taxon>Chordata</taxon>
        <taxon>Craniata</taxon>
        <taxon>Vertebrata</taxon>
        <taxon>Euteleostomi</taxon>
        <taxon>Actinopterygii</taxon>
        <taxon>Neopterygii</taxon>
        <taxon>Teleostei</taxon>
        <taxon>Ostariophysi</taxon>
        <taxon>Cypriniformes</taxon>
        <taxon>Nemacheilidae</taxon>
        <taxon>Triplophysa</taxon>
    </lineage>
</organism>
<comment type="caution">
    <text evidence="6">The sequence shown here is derived from an EMBL/GenBank/DDBJ whole genome shotgun (WGS) entry which is preliminary data.</text>
</comment>
<comment type="pathway">
    <text evidence="1">Protein modification; protein ubiquitination.</text>
</comment>
<feature type="domain" description="SOCS box" evidence="5">
    <location>
        <begin position="557"/>
        <end position="600"/>
    </location>
</feature>
<feature type="repeat" description="ANK" evidence="4">
    <location>
        <begin position="435"/>
        <end position="467"/>
    </location>
</feature>
<dbReference type="InterPro" id="IPR036036">
    <property type="entry name" value="SOCS_box-like_dom_sf"/>
</dbReference>
<dbReference type="SUPFAM" id="SSF48403">
    <property type="entry name" value="Ankyrin repeat"/>
    <property type="match status" value="1"/>
</dbReference>
<dbReference type="GO" id="GO:0005737">
    <property type="term" value="C:cytoplasm"/>
    <property type="evidence" value="ECO:0007669"/>
    <property type="project" value="TreeGrafter"/>
</dbReference>
<name>A0A5A9N469_9TELE</name>
<proteinExistence type="predicted"/>
<dbReference type="PROSITE" id="PS50297">
    <property type="entry name" value="ANK_REP_REGION"/>
    <property type="match status" value="4"/>
</dbReference>
<dbReference type="InterPro" id="IPR001496">
    <property type="entry name" value="SOCS_box"/>
</dbReference>
<protein>
    <submittedName>
        <fullName evidence="6">Ankyrin repeat and SOCS box protein 10</fullName>
    </submittedName>
</protein>
<feature type="repeat" description="ANK" evidence="4">
    <location>
        <begin position="327"/>
        <end position="359"/>
    </location>
</feature>
<gene>
    <name evidence="6" type="ORF">E1301_Tti020424</name>
</gene>
<dbReference type="PANTHER" id="PTHR24198">
    <property type="entry name" value="ANKYRIN REPEAT AND PROTEIN KINASE DOMAIN-CONTAINING PROTEIN"/>
    <property type="match status" value="1"/>
</dbReference>
<dbReference type="SMART" id="SM00969">
    <property type="entry name" value="SOCS_box"/>
    <property type="match status" value="1"/>
</dbReference>
<dbReference type="AlphaFoldDB" id="A0A5A9N469"/>
<evidence type="ECO:0000256" key="1">
    <source>
        <dbReference type="ARBA" id="ARBA00004906"/>
    </source>
</evidence>
<evidence type="ECO:0000313" key="6">
    <source>
        <dbReference type="EMBL" id="KAA0704480.1"/>
    </source>
</evidence>
<evidence type="ECO:0000256" key="3">
    <source>
        <dbReference type="ARBA" id="ARBA00023043"/>
    </source>
</evidence>
<dbReference type="PANTHER" id="PTHR24198:SF173">
    <property type="entry name" value="ANKYRIN REPEAT AND SOCS BOX PROTEIN 10-RELATED"/>
    <property type="match status" value="1"/>
</dbReference>
<evidence type="ECO:0000259" key="5">
    <source>
        <dbReference type="PROSITE" id="PS50225"/>
    </source>
</evidence>
<evidence type="ECO:0000313" key="7">
    <source>
        <dbReference type="Proteomes" id="UP000324632"/>
    </source>
</evidence>
<dbReference type="Proteomes" id="UP000324632">
    <property type="component" value="Chromosome 22"/>
</dbReference>